<dbReference type="EMBL" id="KQ242952">
    <property type="protein sequence ID" value="KNC76816.1"/>
    <property type="molecule type" value="Genomic_DNA"/>
</dbReference>
<evidence type="ECO:0000256" key="3">
    <source>
        <dbReference type="ARBA" id="ARBA00022490"/>
    </source>
</evidence>
<dbReference type="SUPFAM" id="SSF52799">
    <property type="entry name" value="(Phosphotyrosine protein) phosphatases II"/>
    <property type="match status" value="1"/>
</dbReference>
<protein>
    <recommendedName>
        <fullName evidence="2">protein-tyrosine-phosphatase</fullName>
        <ecNumber evidence="2">3.1.3.48</ecNumber>
    </recommendedName>
</protein>
<keyword evidence="7" id="KW-1185">Reference proteome</keyword>
<dbReference type="Pfam" id="PF03162">
    <property type="entry name" value="Y_phosphatase2"/>
    <property type="match status" value="2"/>
</dbReference>
<evidence type="ECO:0000313" key="7">
    <source>
        <dbReference type="Proteomes" id="UP000054560"/>
    </source>
</evidence>
<comment type="subcellular location">
    <subcellularLocation>
        <location evidence="1">Cytoplasm</location>
    </subcellularLocation>
</comment>
<reference evidence="6 7" key="1">
    <citation type="submission" date="2011-02" db="EMBL/GenBank/DDBJ databases">
        <title>The Genome Sequence of Sphaeroforma arctica JP610.</title>
        <authorList>
            <consortium name="The Broad Institute Genome Sequencing Platform"/>
            <person name="Russ C."/>
            <person name="Cuomo C."/>
            <person name="Young S.K."/>
            <person name="Zeng Q."/>
            <person name="Gargeya S."/>
            <person name="Alvarado L."/>
            <person name="Berlin A."/>
            <person name="Chapman S.B."/>
            <person name="Chen Z."/>
            <person name="Freedman E."/>
            <person name="Gellesch M."/>
            <person name="Goldberg J."/>
            <person name="Griggs A."/>
            <person name="Gujja S."/>
            <person name="Heilman E."/>
            <person name="Heiman D."/>
            <person name="Howarth C."/>
            <person name="Mehta T."/>
            <person name="Neiman D."/>
            <person name="Pearson M."/>
            <person name="Roberts A."/>
            <person name="Saif S."/>
            <person name="Shea T."/>
            <person name="Shenoy N."/>
            <person name="Sisk P."/>
            <person name="Stolte C."/>
            <person name="Sykes S."/>
            <person name="White J."/>
            <person name="Yandava C."/>
            <person name="Burger G."/>
            <person name="Gray M.W."/>
            <person name="Holland P.W.H."/>
            <person name="King N."/>
            <person name="Lang F.B.F."/>
            <person name="Roger A.J."/>
            <person name="Ruiz-Trillo I."/>
            <person name="Haas B."/>
            <person name="Nusbaum C."/>
            <person name="Birren B."/>
        </authorList>
    </citation>
    <scope>NUCLEOTIDE SEQUENCE [LARGE SCALE GENOMIC DNA]</scope>
    <source>
        <strain evidence="6 7">JP610</strain>
    </source>
</reference>
<dbReference type="PANTHER" id="PTHR31126:SF8">
    <property type="entry name" value="TYROSINE-PROTEIN PHOSPHATASE OCA1-RELATED"/>
    <property type="match status" value="1"/>
</dbReference>
<dbReference type="Proteomes" id="UP000054560">
    <property type="component" value="Unassembled WGS sequence"/>
</dbReference>
<keyword evidence="5" id="KW-0904">Protein phosphatase</keyword>
<evidence type="ECO:0000313" key="6">
    <source>
        <dbReference type="EMBL" id="KNC76816.1"/>
    </source>
</evidence>
<sequence length="234" mass="27542">QNFGIVEEGLYRCGQPNELNFPFMEKLKLKRVIFLAPEEPHREFTSANATILVRHKVESIYMNNRIVWVIPLSTKMSIESNGEFVRDRLNFVDDHDIELLHLGKSSHHRHAWTPIEEETVVDTMRLALDPKLNYPLMIMCNLGRHRTGTFIGCLRKLQRWNLTSIFEEYRRYAGSKVRLMNEQFIEFFDTDLISIPVEHPNWLCGCRAHAQPDIQADKAQRFVNCETDCHRYHS</sequence>
<keyword evidence="3" id="KW-0963">Cytoplasm</keyword>
<dbReference type="GO" id="GO:0005737">
    <property type="term" value="C:cytoplasm"/>
    <property type="evidence" value="ECO:0007669"/>
    <property type="project" value="UniProtKB-SubCell"/>
</dbReference>
<dbReference type="STRING" id="667725.A0A0L0FK01"/>
<dbReference type="Gene3D" id="3.90.190.10">
    <property type="entry name" value="Protein tyrosine phosphatase superfamily"/>
    <property type="match status" value="1"/>
</dbReference>
<dbReference type="InterPro" id="IPR029021">
    <property type="entry name" value="Prot-tyrosine_phosphatase-like"/>
</dbReference>
<dbReference type="PANTHER" id="PTHR31126">
    <property type="entry name" value="TYROSINE-PROTEIN PHOSPHATASE"/>
    <property type="match status" value="1"/>
</dbReference>
<accession>A0A0L0FK01</accession>
<dbReference type="GeneID" id="25911208"/>
<proteinExistence type="predicted"/>
<dbReference type="OrthoDB" id="6375174at2759"/>
<dbReference type="AlphaFoldDB" id="A0A0L0FK01"/>
<dbReference type="InterPro" id="IPR004861">
    <property type="entry name" value="Siw14-like"/>
</dbReference>
<name>A0A0L0FK01_9EUKA</name>
<gene>
    <name evidence="6" type="ORF">SARC_10704</name>
</gene>
<feature type="non-terminal residue" evidence="6">
    <location>
        <position position="1"/>
    </location>
</feature>
<dbReference type="GO" id="GO:0004725">
    <property type="term" value="F:protein tyrosine phosphatase activity"/>
    <property type="evidence" value="ECO:0007669"/>
    <property type="project" value="UniProtKB-EC"/>
</dbReference>
<dbReference type="RefSeq" id="XP_014150718.1">
    <property type="nucleotide sequence ID" value="XM_014295243.1"/>
</dbReference>
<dbReference type="eggNOG" id="KOG1572">
    <property type="taxonomic scope" value="Eukaryota"/>
</dbReference>
<evidence type="ECO:0000256" key="1">
    <source>
        <dbReference type="ARBA" id="ARBA00004496"/>
    </source>
</evidence>
<evidence type="ECO:0000256" key="2">
    <source>
        <dbReference type="ARBA" id="ARBA00013064"/>
    </source>
</evidence>
<evidence type="ECO:0000256" key="4">
    <source>
        <dbReference type="ARBA" id="ARBA00022801"/>
    </source>
</evidence>
<keyword evidence="4" id="KW-0378">Hydrolase</keyword>
<dbReference type="EC" id="3.1.3.48" evidence="2"/>
<dbReference type="FunFam" id="3.90.190.10:FF:000035">
    <property type="entry name" value="Tyrosine phosphatase, putative"/>
    <property type="match status" value="1"/>
</dbReference>
<evidence type="ECO:0000256" key="5">
    <source>
        <dbReference type="ARBA" id="ARBA00022912"/>
    </source>
</evidence>
<organism evidence="6 7">
    <name type="scientific">Sphaeroforma arctica JP610</name>
    <dbReference type="NCBI Taxonomy" id="667725"/>
    <lineage>
        <taxon>Eukaryota</taxon>
        <taxon>Ichthyosporea</taxon>
        <taxon>Ichthyophonida</taxon>
        <taxon>Sphaeroforma</taxon>
    </lineage>
</organism>